<dbReference type="Proteomes" id="UP000606172">
    <property type="component" value="Unassembled WGS sequence"/>
</dbReference>
<keyword evidence="7" id="KW-0067">ATP-binding</keyword>
<evidence type="ECO:0000256" key="1">
    <source>
        <dbReference type="ARBA" id="ARBA00000085"/>
    </source>
</evidence>
<evidence type="ECO:0000256" key="4">
    <source>
        <dbReference type="ARBA" id="ARBA00022679"/>
    </source>
</evidence>
<sequence>MEAEISKARWPVRILRTLPASPAYAPVTGAALGLLGAVELVRVHGGTFTWLWVTTLAATVPLAWRSLYPVPMAYVVTVAALSSYVIRPELFFAVAIGGLVGLYHLAYRSKNPTRLAVAALIVLIVVIAAGRRWEDPEGLFGEPVVFAVSLIAVISLADAGRSRRRIRQEREVALARVVAAERQQAVLEERARIARELHDVVAHAVSVIAVQAETSQYIEPGLTDGGKEGFRRIAVSARSALTELRQVLDVLRQESDTAQTTPQPTLAELADLVRLHREAGERAELRVEGDPAELPQAVEMSAYRIVQEALTNARRHAPGATTHVTIIYRPAWVTVRVADDGGTRRSAAHPGPRGVGHGLLGMHERVAMLGGHLTMGPRDGGGFTVRAELPAGAGAPVRRSPVSPVHRREHHHGKD</sequence>
<evidence type="ECO:0000259" key="12">
    <source>
        <dbReference type="SMART" id="SM00387"/>
    </source>
</evidence>
<dbReference type="GO" id="GO:0005524">
    <property type="term" value="F:ATP binding"/>
    <property type="evidence" value="ECO:0007669"/>
    <property type="project" value="UniProtKB-KW"/>
</dbReference>
<evidence type="ECO:0000256" key="2">
    <source>
        <dbReference type="ARBA" id="ARBA00012438"/>
    </source>
</evidence>
<keyword evidence="11" id="KW-1133">Transmembrane helix</keyword>
<dbReference type="EC" id="2.7.13.3" evidence="2"/>
<dbReference type="GO" id="GO:0000155">
    <property type="term" value="F:phosphorelay sensor kinase activity"/>
    <property type="evidence" value="ECO:0007669"/>
    <property type="project" value="InterPro"/>
</dbReference>
<evidence type="ECO:0000256" key="10">
    <source>
        <dbReference type="SAM" id="MobiDB-lite"/>
    </source>
</evidence>
<evidence type="ECO:0000256" key="7">
    <source>
        <dbReference type="ARBA" id="ARBA00022840"/>
    </source>
</evidence>
<dbReference type="SUPFAM" id="SSF55874">
    <property type="entry name" value="ATPase domain of HSP90 chaperone/DNA topoisomerase II/histidine kinase"/>
    <property type="match status" value="1"/>
</dbReference>
<dbReference type="PANTHER" id="PTHR24421:SF10">
    <property type="entry name" value="NITRATE_NITRITE SENSOR PROTEIN NARQ"/>
    <property type="match status" value="1"/>
</dbReference>
<name>A0A919VB82_9ACTN</name>
<evidence type="ECO:0000256" key="6">
    <source>
        <dbReference type="ARBA" id="ARBA00022777"/>
    </source>
</evidence>
<dbReference type="InterPro" id="IPR050482">
    <property type="entry name" value="Sensor_HK_TwoCompSys"/>
</dbReference>
<keyword evidence="11" id="KW-0472">Membrane</keyword>
<evidence type="ECO:0000256" key="5">
    <source>
        <dbReference type="ARBA" id="ARBA00022741"/>
    </source>
</evidence>
<proteinExistence type="predicted"/>
<protein>
    <recommendedName>
        <fullName evidence="2">histidine kinase</fullName>
        <ecNumber evidence="2">2.7.13.3</ecNumber>
    </recommendedName>
</protein>
<feature type="domain" description="Histidine kinase/HSP90-like ATPase" evidence="12">
    <location>
        <begin position="297"/>
        <end position="393"/>
    </location>
</feature>
<reference evidence="13" key="1">
    <citation type="submission" date="2021-01" db="EMBL/GenBank/DDBJ databases">
        <title>Whole genome shotgun sequence of Sinosporangium siamense NBRC 109515.</title>
        <authorList>
            <person name="Komaki H."/>
            <person name="Tamura T."/>
        </authorList>
    </citation>
    <scope>NUCLEOTIDE SEQUENCE</scope>
    <source>
        <strain evidence="13">NBRC 109515</strain>
    </source>
</reference>
<evidence type="ECO:0000256" key="9">
    <source>
        <dbReference type="SAM" id="Coils"/>
    </source>
</evidence>
<dbReference type="GO" id="GO:0016020">
    <property type="term" value="C:membrane"/>
    <property type="evidence" value="ECO:0007669"/>
    <property type="project" value="InterPro"/>
</dbReference>
<comment type="caution">
    <text evidence="13">The sequence shown here is derived from an EMBL/GenBank/DDBJ whole genome shotgun (WGS) entry which is preliminary data.</text>
</comment>
<feature type="coiled-coil region" evidence="9">
    <location>
        <begin position="234"/>
        <end position="261"/>
    </location>
</feature>
<dbReference type="Gene3D" id="3.30.565.10">
    <property type="entry name" value="Histidine kinase-like ATPase, C-terminal domain"/>
    <property type="match status" value="1"/>
</dbReference>
<feature type="region of interest" description="Disordered" evidence="10">
    <location>
        <begin position="391"/>
        <end position="415"/>
    </location>
</feature>
<dbReference type="InterPro" id="IPR011712">
    <property type="entry name" value="Sig_transdc_His_kin_sub3_dim/P"/>
</dbReference>
<feature type="transmembrane region" description="Helical" evidence="11">
    <location>
        <begin position="84"/>
        <end position="103"/>
    </location>
</feature>
<dbReference type="EMBL" id="BOOW01000012">
    <property type="protein sequence ID" value="GII91849.1"/>
    <property type="molecule type" value="Genomic_DNA"/>
</dbReference>
<dbReference type="Pfam" id="PF23539">
    <property type="entry name" value="DUF7134"/>
    <property type="match status" value="1"/>
</dbReference>
<keyword evidence="5" id="KW-0547">Nucleotide-binding</keyword>
<organism evidence="13 14">
    <name type="scientific">Sinosporangium siamense</name>
    <dbReference type="NCBI Taxonomy" id="1367973"/>
    <lineage>
        <taxon>Bacteria</taxon>
        <taxon>Bacillati</taxon>
        <taxon>Actinomycetota</taxon>
        <taxon>Actinomycetes</taxon>
        <taxon>Streptosporangiales</taxon>
        <taxon>Streptosporangiaceae</taxon>
        <taxon>Sinosporangium</taxon>
    </lineage>
</organism>
<dbReference type="Pfam" id="PF07730">
    <property type="entry name" value="HisKA_3"/>
    <property type="match status" value="1"/>
</dbReference>
<dbReference type="RefSeq" id="WP_204024133.1">
    <property type="nucleotide sequence ID" value="NZ_BOOW01000012.1"/>
</dbReference>
<keyword evidence="11" id="KW-0812">Transmembrane</keyword>
<accession>A0A919VB82</accession>
<dbReference type="InterPro" id="IPR036890">
    <property type="entry name" value="HATPase_C_sf"/>
</dbReference>
<gene>
    <name evidence="13" type="ORF">Ssi02_20800</name>
</gene>
<dbReference type="InterPro" id="IPR055558">
    <property type="entry name" value="DUF7134"/>
</dbReference>
<dbReference type="CDD" id="cd16917">
    <property type="entry name" value="HATPase_UhpB-NarQ-NarX-like"/>
    <property type="match status" value="1"/>
</dbReference>
<dbReference type="AlphaFoldDB" id="A0A919VB82"/>
<evidence type="ECO:0000313" key="14">
    <source>
        <dbReference type="Proteomes" id="UP000606172"/>
    </source>
</evidence>
<evidence type="ECO:0000313" key="13">
    <source>
        <dbReference type="EMBL" id="GII91849.1"/>
    </source>
</evidence>
<feature type="compositionally biased region" description="Basic residues" evidence="10">
    <location>
        <begin position="405"/>
        <end position="415"/>
    </location>
</feature>
<dbReference type="Pfam" id="PF02518">
    <property type="entry name" value="HATPase_c"/>
    <property type="match status" value="1"/>
</dbReference>
<evidence type="ECO:0000256" key="3">
    <source>
        <dbReference type="ARBA" id="ARBA00022553"/>
    </source>
</evidence>
<dbReference type="PANTHER" id="PTHR24421">
    <property type="entry name" value="NITRATE/NITRITE SENSOR PROTEIN NARX-RELATED"/>
    <property type="match status" value="1"/>
</dbReference>
<dbReference type="GO" id="GO:0046983">
    <property type="term" value="F:protein dimerization activity"/>
    <property type="evidence" value="ECO:0007669"/>
    <property type="project" value="InterPro"/>
</dbReference>
<keyword evidence="6 13" id="KW-0418">Kinase</keyword>
<feature type="transmembrane region" description="Helical" evidence="11">
    <location>
        <begin position="48"/>
        <end position="64"/>
    </location>
</feature>
<dbReference type="Gene3D" id="1.20.5.1930">
    <property type="match status" value="1"/>
</dbReference>
<keyword evidence="14" id="KW-1185">Reference proteome</keyword>
<evidence type="ECO:0000256" key="8">
    <source>
        <dbReference type="ARBA" id="ARBA00023012"/>
    </source>
</evidence>
<feature type="transmembrane region" description="Helical" evidence="11">
    <location>
        <begin position="23"/>
        <end position="41"/>
    </location>
</feature>
<keyword evidence="8" id="KW-0902">Two-component regulatory system</keyword>
<keyword evidence="4" id="KW-0808">Transferase</keyword>
<feature type="transmembrane region" description="Helical" evidence="11">
    <location>
        <begin position="115"/>
        <end position="133"/>
    </location>
</feature>
<dbReference type="InterPro" id="IPR003594">
    <property type="entry name" value="HATPase_dom"/>
</dbReference>
<dbReference type="SMART" id="SM00387">
    <property type="entry name" value="HATPase_c"/>
    <property type="match status" value="1"/>
</dbReference>
<comment type="catalytic activity">
    <reaction evidence="1">
        <text>ATP + protein L-histidine = ADP + protein N-phospho-L-histidine.</text>
        <dbReference type="EC" id="2.7.13.3"/>
    </reaction>
</comment>
<keyword evidence="9" id="KW-0175">Coiled coil</keyword>
<evidence type="ECO:0000256" key="11">
    <source>
        <dbReference type="SAM" id="Phobius"/>
    </source>
</evidence>
<keyword evidence="3" id="KW-0597">Phosphoprotein</keyword>
<feature type="transmembrane region" description="Helical" evidence="11">
    <location>
        <begin position="139"/>
        <end position="157"/>
    </location>
</feature>